<reference evidence="2" key="1">
    <citation type="submission" date="2016-06" db="EMBL/GenBank/DDBJ databases">
        <title>Complete genome sequence of Actinoalloteichus fjordicus DSM 46855 (=ADI127-17), type strain of the new species Actinoalloteichus fjordicus.</title>
        <authorList>
            <person name="Ruckert C."/>
            <person name="Nouioui I."/>
            <person name="Willmese J."/>
            <person name="van Wezel G."/>
            <person name="Klenk H.-P."/>
            <person name="Kalinowski J."/>
            <person name="Zotchev S.B."/>
        </authorList>
    </citation>
    <scope>NUCLEOTIDE SEQUENCE [LARGE SCALE GENOMIC DNA]</scope>
    <source>
        <strain evidence="2">ADI127-7</strain>
    </source>
</reference>
<protein>
    <submittedName>
        <fullName evidence="1">Uncharacterized protein</fullName>
    </submittedName>
</protein>
<evidence type="ECO:0000313" key="1">
    <source>
        <dbReference type="EMBL" id="APU13089.1"/>
    </source>
</evidence>
<dbReference type="AlphaFoldDB" id="A0AAC9LA07"/>
<dbReference type="EMBL" id="CP016076">
    <property type="protein sequence ID" value="APU13089.1"/>
    <property type="molecule type" value="Genomic_DNA"/>
</dbReference>
<keyword evidence="2" id="KW-1185">Reference proteome</keyword>
<proteinExistence type="predicted"/>
<dbReference type="KEGG" id="acad:UA74_05065"/>
<name>A0AAC9LA07_9PSEU</name>
<gene>
    <name evidence="1" type="ORF">UA74_05065</name>
</gene>
<sequence>MSREHQVVADLGPVRVTVVTDHVGVVDYLRAFYSLEPSTAHEELSGWTIQARLAEPEPGMALTPWRVGYRVDLESQQAVVCSSDPSDLAITVRKVIREVLLDYCEAREYTMLHASAVADGARVVIVVGDKGSGKTTLALGAALGGSRFLSNDHLILYRTREGLVVTSLPTPIPVKIGTYFDYADRLGAPWGNEGVDIEEFRRMPCQQRYGHDVRLLYTYRGLGQRNPLHTVLAGRQVVVVLAGYAPEGQPVSAPTVVADPVGALWPHVRFDWVFDPGLNTHHLPRIERDRDAYARDAAERLAELAAVSRVVTWRHHGALTPLLAAIADQPEGPR</sequence>
<organism evidence="1 2">
    <name type="scientific">Actinoalloteichus fjordicus</name>
    <dbReference type="NCBI Taxonomy" id="1612552"/>
    <lineage>
        <taxon>Bacteria</taxon>
        <taxon>Bacillati</taxon>
        <taxon>Actinomycetota</taxon>
        <taxon>Actinomycetes</taxon>
        <taxon>Pseudonocardiales</taxon>
        <taxon>Pseudonocardiaceae</taxon>
        <taxon>Actinoalloteichus</taxon>
    </lineage>
</organism>
<dbReference type="Gene3D" id="3.40.50.300">
    <property type="entry name" value="P-loop containing nucleotide triphosphate hydrolases"/>
    <property type="match status" value="1"/>
</dbReference>
<evidence type="ECO:0000313" key="2">
    <source>
        <dbReference type="Proteomes" id="UP000185511"/>
    </source>
</evidence>
<accession>A0AAC9LA07</accession>
<dbReference type="InterPro" id="IPR027417">
    <property type="entry name" value="P-loop_NTPase"/>
</dbReference>
<dbReference type="RefSeq" id="WP_157442164.1">
    <property type="nucleotide sequence ID" value="NZ_CP016076.1"/>
</dbReference>
<dbReference type="SUPFAM" id="SSF53795">
    <property type="entry name" value="PEP carboxykinase-like"/>
    <property type="match status" value="1"/>
</dbReference>
<dbReference type="Proteomes" id="UP000185511">
    <property type="component" value="Chromosome"/>
</dbReference>